<protein>
    <recommendedName>
        <fullName evidence="4">Glycosyltransferase RgtA/B/C/D-like domain-containing protein</fullName>
    </recommendedName>
</protein>
<evidence type="ECO:0000256" key="1">
    <source>
        <dbReference type="SAM" id="Phobius"/>
    </source>
</evidence>
<feature type="transmembrane region" description="Helical" evidence="1">
    <location>
        <begin position="185"/>
        <end position="215"/>
    </location>
</feature>
<accession>A0A2M9ZH93</accession>
<feature type="transmembrane region" description="Helical" evidence="1">
    <location>
        <begin position="156"/>
        <end position="173"/>
    </location>
</feature>
<evidence type="ECO:0008006" key="4">
    <source>
        <dbReference type="Google" id="ProtNLM"/>
    </source>
</evidence>
<keyword evidence="1" id="KW-0812">Transmembrane</keyword>
<feature type="transmembrane region" description="Helical" evidence="1">
    <location>
        <begin position="324"/>
        <end position="343"/>
    </location>
</feature>
<evidence type="ECO:0000313" key="2">
    <source>
        <dbReference type="EMBL" id="PJZ67808.1"/>
    </source>
</evidence>
<proteinExistence type="predicted"/>
<sequence length="538" mass="60523">MQIKTDVLEPLQEGLRTRLPILSGCIVFVWMFARVIYFYNMGEGELVTVVPDDAFYYIQMAKHRAFEGLWSFDGASPSSGFHFLYGHLLALLYLIASEISLEILFLIIGFIASISIGFAAFYTTSVSENAFGTKSVSFALLPIFTYSTVFQSTAMMESWLVLLFSSATFFFIFKDGIPSVKESIWLVSVGALGSLSRSDFGLLPGSIFMLFLIGYRISDKNRLKRSVLVLFGAILGVLVVILQNFMISGQFAQTSARVKFYWSSLVGHSFLSPIDLLLRIVFPFQIALSKTLIYATLGIAIVLGVYCALIWFKAEDRRKYFPRSLLFFSGLICIIGYIIFYKYNCLGLHIWYSASFIVPMGIVLAGIGRLVFGEKVLIPGLLLLSYFSFTSVSRTFERNWPHQIGMMNAGIFLKSNFPKDTHAAWNAGIISYFSGLPVVNLDGLANDEVFPYIKKNTLLDYLKLKKIHYIADYETMFEDIILRIRGGYNDNAFLKCVRPIRNIDGGAKGWQNRPLKLYAVDLNCAETASVAPPKVERK</sequence>
<feature type="transmembrane region" description="Helical" evidence="1">
    <location>
        <begin position="260"/>
        <end position="280"/>
    </location>
</feature>
<dbReference type="RefSeq" id="WP_100758222.1">
    <property type="nucleotide sequence ID" value="NZ_NPDT01000001.1"/>
</dbReference>
<comment type="caution">
    <text evidence="2">The sequence shown here is derived from an EMBL/GenBank/DDBJ whole genome shotgun (WGS) entry which is preliminary data.</text>
</comment>
<evidence type="ECO:0000313" key="3">
    <source>
        <dbReference type="Proteomes" id="UP000231912"/>
    </source>
</evidence>
<feature type="transmembrane region" description="Helical" evidence="1">
    <location>
        <begin position="21"/>
        <end position="39"/>
    </location>
</feature>
<dbReference type="AlphaFoldDB" id="A0A2M9ZH93"/>
<feature type="transmembrane region" description="Helical" evidence="1">
    <location>
        <begin position="227"/>
        <end position="248"/>
    </location>
</feature>
<feature type="transmembrane region" description="Helical" evidence="1">
    <location>
        <begin position="103"/>
        <end position="124"/>
    </location>
</feature>
<feature type="transmembrane region" description="Helical" evidence="1">
    <location>
        <begin position="79"/>
        <end position="96"/>
    </location>
</feature>
<dbReference type="EMBL" id="NPDT01000001">
    <property type="protein sequence ID" value="PJZ67808.1"/>
    <property type="molecule type" value="Genomic_DNA"/>
</dbReference>
<keyword evidence="1" id="KW-0472">Membrane</keyword>
<reference evidence="2 3" key="1">
    <citation type="submission" date="2017-07" db="EMBL/GenBank/DDBJ databases">
        <title>Leptospira spp. isolated from tropical soils.</title>
        <authorList>
            <person name="Thibeaux R."/>
            <person name="Iraola G."/>
            <person name="Ferres I."/>
            <person name="Bierque E."/>
            <person name="Girault D."/>
            <person name="Soupe-Gilbert M.-E."/>
            <person name="Picardeau M."/>
            <person name="Goarant C."/>
        </authorList>
    </citation>
    <scope>NUCLEOTIDE SEQUENCE [LARGE SCALE GENOMIC DNA]</scope>
    <source>
        <strain evidence="2 3">FH2-C-A2</strain>
    </source>
</reference>
<keyword evidence="1" id="KW-1133">Transmembrane helix</keyword>
<name>A0A2M9ZH93_9LEPT</name>
<dbReference type="Proteomes" id="UP000231912">
    <property type="component" value="Unassembled WGS sequence"/>
</dbReference>
<organism evidence="2 3">
    <name type="scientific">Leptospira wolffii</name>
    <dbReference type="NCBI Taxonomy" id="409998"/>
    <lineage>
        <taxon>Bacteria</taxon>
        <taxon>Pseudomonadati</taxon>
        <taxon>Spirochaetota</taxon>
        <taxon>Spirochaetia</taxon>
        <taxon>Leptospirales</taxon>
        <taxon>Leptospiraceae</taxon>
        <taxon>Leptospira</taxon>
    </lineage>
</organism>
<feature type="transmembrane region" description="Helical" evidence="1">
    <location>
        <begin position="350"/>
        <end position="371"/>
    </location>
</feature>
<feature type="transmembrane region" description="Helical" evidence="1">
    <location>
        <begin position="292"/>
        <end position="312"/>
    </location>
</feature>
<gene>
    <name evidence="2" type="ORF">CH371_07405</name>
</gene>